<organism evidence="2 3">
    <name type="scientific">Cochliobolus carbonum (strain 26-R-13)</name>
    <name type="common">Maize leaf spot fungus</name>
    <name type="synonym">Bipolaris zeicola</name>
    <dbReference type="NCBI Taxonomy" id="930089"/>
    <lineage>
        <taxon>Eukaryota</taxon>
        <taxon>Fungi</taxon>
        <taxon>Dikarya</taxon>
        <taxon>Ascomycota</taxon>
        <taxon>Pezizomycotina</taxon>
        <taxon>Dothideomycetes</taxon>
        <taxon>Pleosporomycetidae</taxon>
        <taxon>Pleosporales</taxon>
        <taxon>Pleosporineae</taxon>
        <taxon>Pleosporaceae</taxon>
        <taxon>Bipolaris</taxon>
    </lineage>
</organism>
<gene>
    <name evidence="2" type="ORF">COCCADRAFT_81317</name>
</gene>
<dbReference type="HOGENOM" id="CLU_1890672_0_0_1"/>
<dbReference type="EMBL" id="KI964538">
    <property type="protein sequence ID" value="EUC39219.1"/>
    <property type="molecule type" value="Genomic_DNA"/>
</dbReference>
<sequence length="135" mass="15005">YALGSSVQVYRRLHHPPFHLSTFCFSLMPLALLGNLLIPVPSTHSKKVGIKNTAVEDPHLCTSLSQPPELEPTRLESFDTQTNMSKQQKNGYITWQQLADFVQAPVSEASLVTASCLTVLLHSHANRGESHNRPF</sequence>
<evidence type="ECO:0000313" key="2">
    <source>
        <dbReference type="EMBL" id="EUC39219.1"/>
    </source>
</evidence>
<dbReference type="GeneID" id="19151146"/>
<evidence type="ECO:0000313" key="3">
    <source>
        <dbReference type="Proteomes" id="UP000053841"/>
    </source>
</evidence>
<reference evidence="2 3" key="1">
    <citation type="journal article" date="2013" name="PLoS Genet.">
        <title>Comparative genome structure, secondary metabolite, and effector coding capacity across Cochliobolus pathogens.</title>
        <authorList>
            <person name="Condon B.J."/>
            <person name="Leng Y."/>
            <person name="Wu D."/>
            <person name="Bushley K.E."/>
            <person name="Ohm R.A."/>
            <person name="Otillar R."/>
            <person name="Martin J."/>
            <person name="Schackwitz W."/>
            <person name="Grimwood J."/>
            <person name="MohdZainudin N."/>
            <person name="Xue C."/>
            <person name="Wang R."/>
            <person name="Manning V.A."/>
            <person name="Dhillon B."/>
            <person name="Tu Z.J."/>
            <person name="Steffenson B.J."/>
            <person name="Salamov A."/>
            <person name="Sun H."/>
            <person name="Lowry S."/>
            <person name="LaButti K."/>
            <person name="Han J."/>
            <person name="Copeland A."/>
            <person name="Lindquist E."/>
            <person name="Barry K."/>
            <person name="Schmutz J."/>
            <person name="Baker S.E."/>
            <person name="Ciuffetti L.M."/>
            <person name="Grigoriev I.V."/>
            <person name="Zhong S."/>
            <person name="Turgeon B.G."/>
        </authorList>
    </citation>
    <scope>NUCLEOTIDE SEQUENCE [LARGE SCALE GENOMIC DNA]</scope>
    <source>
        <strain evidence="2 3">26-R-13</strain>
    </source>
</reference>
<protein>
    <submittedName>
        <fullName evidence="2">Uncharacterized protein</fullName>
    </submittedName>
</protein>
<keyword evidence="1" id="KW-0812">Transmembrane</keyword>
<proteinExistence type="predicted"/>
<dbReference type="Proteomes" id="UP000053841">
    <property type="component" value="Unassembled WGS sequence"/>
</dbReference>
<feature type="transmembrane region" description="Helical" evidence="1">
    <location>
        <begin position="20"/>
        <end position="38"/>
    </location>
</feature>
<dbReference type="KEGG" id="bze:COCCADRAFT_81317"/>
<dbReference type="AlphaFoldDB" id="W6YUS2"/>
<feature type="non-terminal residue" evidence="2">
    <location>
        <position position="1"/>
    </location>
</feature>
<keyword evidence="3" id="KW-1185">Reference proteome</keyword>
<evidence type="ECO:0000256" key="1">
    <source>
        <dbReference type="SAM" id="Phobius"/>
    </source>
</evidence>
<accession>W6YUS2</accession>
<dbReference type="RefSeq" id="XP_007706627.1">
    <property type="nucleotide sequence ID" value="XM_007708437.1"/>
</dbReference>
<keyword evidence="1" id="KW-0472">Membrane</keyword>
<name>W6YUS2_COCC2</name>
<keyword evidence="1" id="KW-1133">Transmembrane helix</keyword>